<name>A0A4U8V7M8_STECR</name>
<reference evidence="1 2" key="1">
    <citation type="journal article" date="2015" name="Genome Biol.">
        <title>Comparative genomics of Steinernema reveals deeply conserved gene regulatory networks.</title>
        <authorList>
            <person name="Dillman A.R."/>
            <person name="Macchietto M."/>
            <person name="Porter C.F."/>
            <person name="Rogers A."/>
            <person name="Williams B."/>
            <person name="Antoshechkin I."/>
            <person name="Lee M.M."/>
            <person name="Goodwin Z."/>
            <person name="Lu X."/>
            <person name="Lewis E.E."/>
            <person name="Goodrich-Blair H."/>
            <person name="Stock S.P."/>
            <person name="Adams B.J."/>
            <person name="Sternberg P.W."/>
            <person name="Mortazavi A."/>
        </authorList>
    </citation>
    <scope>NUCLEOTIDE SEQUENCE [LARGE SCALE GENOMIC DNA]</scope>
    <source>
        <strain evidence="1 2">ALL</strain>
    </source>
</reference>
<reference evidence="1 2" key="2">
    <citation type="journal article" date="2019" name="G3 (Bethesda)">
        <title>Hybrid Assembly of the Genome of the Entomopathogenic Nematode Steinernema carpocapsae Identifies the X-Chromosome.</title>
        <authorList>
            <person name="Serra L."/>
            <person name="Macchietto M."/>
            <person name="Macias-Munoz A."/>
            <person name="McGill C.J."/>
            <person name="Rodriguez I.M."/>
            <person name="Rodriguez B."/>
            <person name="Murad R."/>
            <person name="Mortazavi A."/>
        </authorList>
    </citation>
    <scope>NUCLEOTIDE SEQUENCE [LARGE SCALE GENOMIC DNA]</scope>
    <source>
        <strain evidence="1 2">ALL</strain>
    </source>
</reference>
<dbReference type="EMBL" id="AZBU02000001">
    <property type="protein sequence ID" value="TMS39508.1"/>
    <property type="molecule type" value="Genomic_DNA"/>
</dbReference>
<accession>A0A4U8V7M8</accession>
<organism evidence="1 2">
    <name type="scientific">Steinernema carpocapsae</name>
    <name type="common">Entomopathogenic nematode</name>
    <dbReference type="NCBI Taxonomy" id="34508"/>
    <lineage>
        <taxon>Eukaryota</taxon>
        <taxon>Metazoa</taxon>
        <taxon>Ecdysozoa</taxon>
        <taxon>Nematoda</taxon>
        <taxon>Chromadorea</taxon>
        <taxon>Rhabditida</taxon>
        <taxon>Tylenchina</taxon>
        <taxon>Panagrolaimomorpha</taxon>
        <taxon>Strongyloidoidea</taxon>
        <taxon>Steinernematidae</taxon>
        <taxon>Steinernema</taxon>
    </lineage>
</organism>
<dbReference type="Proteomes" id="UP000298663">
    <property type="component" value="Unassembled WGS sequence"/>
</dbReference>
<comment type="caution">
    <text evidence="1">The sequence shown here is derived from an EMBL/GenBank/DDBJ whole genome shotgun (WGS) entry which is preliminary data.</text>
</comment>
<keyword evidence="2" id="KW-1185">Reference proteome</keyword>
<evidence type="ECO:0000313" key="2">
    <source>
        <dbReference type="Proteomes" id="UP000298663"/>
    </source>
</evidence>
<protein>
    <submittedName>
        <fullName evidence="1">Uncharacterized protein</fullName>
    </submittedName>
</protein>
<evidence type="ECO:0000313" key="1">
    <source>
        <dbReference type="EMBL" id="TMS39508.1"/>
    </source>
</evidence>
<proteinExistence type="predicted"/>
<sequence length="308" mass="35081">MHLGLALSTDRKPGTSRLATPIEVQPWKPKAEAIVNLKVCRTCIYAYSEKLDKQKNSFPFDILAEHKGKDTVLTSLYIEGCPKEDDPAPLPEKVVDCTLNMYPTRFDPHQGTQLTIRNLNQQNTYVNLFTLANIGAYEEVIFDDIDPSCFHYVEHVLERLHNHESVTRLDVMNTVLTDRSVELIQKIFSQNQCCSLIFDTSMTITHIPSSDFLETLIGNWIAESWTKTGKTAAIMPMIPTESMQRLVKTWRVTVVNVAPARFLVWHDMCHGVVSVEQDEQNNSTKVNFRKSIPTCDQQAVIRELLSKK</sequence>
<dbReference type="AlphaFoldDB" id="A0A4U8V7M8"/>
<gene>
    <name evidence="1" type="ORF">L596_006018</name>
</gene>